<keyword evidence="2" id="KW-0456">Lyase</keyword>
<organism evidence="4 5">
    <name type="scientific">Microbacterium soli</name>
    <dbReference type="NCBI Taxonomy" id="446075"/>
    <lineage>
        <taxon>Bacteria</taxon>
        <taxon>Bacillati</taxon>
        <taxon>Actinomycetota</taxon>
        <taxon>Actinomycetes</taxon>
        <taxon>Micrococcales</taxon>
        <taxon>Microbacteriaceae</taxon>
        <taxon>Microbacterium</taxon>
    </lineage>
</organism>
<feature type="domain" description="Class II aldolase/adducin N-terminal" evidence="3">
    <location>
        <begin position="15"/>
        <end position="193"/>
    </location>
</feature>
<keyword evidence="1" id="KW-0479">Metal-binding</keyword>
<proteinExistence type="predicted"/>
<dbReference type="InterPro" id="IPR036409">
    <property type="entry name" value="Aldolase_II/adducin_N_sf"/>
</dbReference>
<dbReference type="EMBL" id="BAABCP010000002">
    <property type="protein sequence ID" value="GAA3946776.1"/>
    <property type="molecule type" value="Genomic_DNA"/>
</dbReference>
<dbReference type="Proteomes" id="UP001501591">
    <property type="component" value="Unassembled WGS sequence"/>
</dbReference>
<evidence type="ECO:0000259" key="3">
    <source>
        <dbReference type="SMART" id="SM01007"/>
    </source>
</evidence>
<sequence length="221" mass="24067">MTSDVSPTVLRLLREELVTISRRAYERGLVPGLSGNNSLRVPGTDLVLIKATACCQGDMTVQDTVLVTTSGDVLDPGRKPSKEWQFHLGIYRERPEIGGVAHLHPPYSVAFSVAGRVPKLVNAAARGHLRELGMVDLMPAGSIELAHAIIHEFENPEVHGVLMREHGTVTIGPDLRTAYHRTEYLEDNARIAYLAAQIAGVRPEDIQLAVDVDPLAEVNDG</sequence>
<evidence type="ECO:0000313" key="4">
    <source>
        <dbReference type="EMBL" id="GAA3946776.1"/>
    </source>
</evidence>
<evidence type="ECO:0000256" key="1">
    <source>
        <dbReference type="ARBA" id="ARBA00022723"/>
    </source>
</evidence>
<dbReference type="RefSeq" id="WP_344820114.1">
    <property type="nucleotide sequence ID" value="NZ_BAABCP010000002.1"/>
</dbReference>
<dbReference type="Pfam" id="PF00596">
    <property type="entry name" value="Aldolase_II"/>
    <property type="match status" value="1"/>
</dbReference>
<dbReference type="InterPro" id="IPR050197">
    <property type="entry name" value="Aldolase_class_II_sugar_metab"/>
</dbReference>
<dbReference type="InterPro" id="IPR001303">
    <property type="entry name" value="Aldolase_II/adducin_N"/>
</dbReference>
<accession>A0ABP7NGR6</accession>
<dbReference type="PANTHER" id="PTHR22789">
    <property type="entry name" value="FUCULOSE PHOSPHATE ALDOLASE"/>
    <property type="match status" value="1"/>
</dbReference>
<dbReference type="PANTHER" id="PTHR22789:SF0">
    <property type="entry name" value="3-OXO-TETRONATE 4-PHOSPHATE DECARBOXYLASE-RELATED"/>
    <property type="match status" value="1"/>
</dbReference>
<dbReference type="Gene3D" id="3.40.225.10">
    <property type="entry name" value="Class II aldolase/adducin N-terminal domain"/>
    <property type="match status" value="1"/>
</dbReference>
<gene>
    <name evidence="4" type="ORF">GCM10022383_25770</name>
</gene>
<reference evidence="5" key="1">
    <citation type="journal article" date="2019" name="Int. J. Syst. Evol. Microbiol.">
        <title>The Global Catalogue of Microorganisms (GCM) 10K type strain sequencing project: providing services to taxonomists for standard genome sequencing and annotation.</title>
        <authorList>
            <consortium name="The Broad Institute Genomics Platform"/>
            <consortium name="The Broad Institute Genome Sequencing Center for Infectious Disease"/>
            <person name="Wu L."/>
            <person name="Ma J."/>
        </authorList>
    </citation>
    <scope>NUCLEOTIDE SEQUENCE [LARGE SCALE GENOMIC DNA]</scope>
    <source>
        <strain evidence="5">JCM 17024</strain>
    </source>
</reference>
<dbReference type="SMART" id="SM01007">
    <property type="entry name" value="Aldolase_II"/>
    <property type="match status" value="1"/>
</dbReference>
<comment type="caution">
    <text evidence="4">The sequence shown here is derived from an EMBL/GenBank/DDBJ whole genome shotgun (WGS) entry which is preliminary data.</text>
</comment>
<evidence type="ECO:0000313" key="5">
    <source>
        <dbReference type="Proteomes" id="UP001501591"/>
    </source>
</evidence>
<dbReference type="SUPFAM" id="SSF53639">
    <property type="entry name" value="AraD/HMP-PK domain-like"/>
    <property type="match status" value="1"/>
</dbReference>
<protein>
    <submittedName>
        <fullName evidence="4">Class II aldolase/adducin family protein</fullName>
    </submittedName>
</protein>
<name>A0ABP7NGR6_9MICO</name>
<evidence type="ECO:0000256" key="2">
    <source>
        <dbReference type="ARBA" id="ARBA00023239"/>
    </source>
</evidence>
<keyword evidence="5" id="KW-1185">Reference proteome</keyword>